<dbReference type="SMART" id="SM00382">
    <property type="entry name" value="AAA"/>
    <property type="match status" value="1"/>
</dbReference>
<dbReference type="GO" id="GO:0051598">
    <property type="term" value="P:meiotic recombination checkpoint signaling"/>
    <property type="evidence" value="ECO:0007669"/>
    <property type="project" value="TreeGrafter"/>
</dbReference>
<gene>
    <name evidence="4" type="ordered locus">DEHA2F08338g</name>
</gene>
<name>Q6BM48_DEBHA</name>
<dbReference type="KEGG" id="dha:DEHA2F08338g"/>
<keyword evidence="2" id="KW-0067">ATP-binding</keyword>
<dbReference type="Proteomes" id="UP000000599">
    <property type="component" value="Chromosome F"/>
</dbReference>
<dbReference type="RefSeq" id="XP_460723.2">
    <property type="nucleotide sequence ID" value="XM_460723.2"/>
</dbReference>
<dbReference type="eggNOG" id="KOG0744">
    <property type="taxonomic scope" value="Eukaryota"/>
</dbReference>
<dbReference type="GO" id="GO:0005634">
    <property type="term" value="C:nucleus"/>
    <property type="evidence" value="ECO:0007669"/>
    <property type="project" value="TreeGrafter"/>
</dbReference>
<keyword evidence="1" id="KW-0547">Nucleotide-binding</keyword>
<dbReference type="InterPro" id="IPR027417">
    <property type="entry name" value="P-loop_NTPase"/>
</dbReference>
<organism evidence="4 5">
    <name type="scientific">Debaryomyces hansenii (strain ATCC 36239 / CBS 767 / BCRC 21394 / JCM 1990 / NBRC 0083 / IGC 2968)</name>
    <name type="common">Yeast</name>
    <name type="synonym">Torulaspora hansenii</name>
    <dbReference type="NCBI Taxonomy" id="284592"/>
    <lineage>
        <taxon>Eukaryota</taxon>
        <taxon>Fungi</taxon>
        <taxon>Dikarya</taxon>
        <taxon>Ascomycota</taxon>
        <taxon>Saccharomycotina</taxon>
        <taxon>Pichiomycetes</taxon>
        <taxon>Debaryomycetaceae</taxon>
        <taxon>Debaryomyces</taxon>
    </lineage>
</organism>
<evidence type="ECO:0000259" key="3">
    <source>
        <dbReference type="SMART" id="SM00382"/>
    </source>
</evidence>
<evidence type="ECO:0000256" key="1">
    <source>
        <dbReference type="ARBA" id="ARBA00022741"/>
    </source>
</evidence>
<dbReference type="GO" id="GO:0016887">
    <property type="term" value="F:ATP hydrolysis activity"/>
    <property type="evidence" value="ECO:0007669"/>
    <property type="project" value="InterPro"/>
</dbReference>
<dbReference type="InParanoid" id="Q6BM48"/>
<dbReference type="EMBL" id="CR382138">
    <property type="protein sequence ID" value="CAG89063.2"/>
    <property type="molecule type" value="Genomic_DNA"/>
</dbReference>
<dbReference type="STRING" id="284592.Q6BM48"/>
<dbReference type="OrthoDB" id="5925at2759"/>
<reference evidence="4 5" key="1">
    <citation type="journal article" date="2004" name="Nature">
        <title>Genome evolution in yeasts.</title>
        <authorList>
            <consortium name="Genolevures"/>
            <person name="Dujon B."/>
            <person name="Sherman D."/>
            <person name="Fischer G."/>
            <person name="Durrens P."/>
            <person name="Casaregola S."/>
            <person name="Lafontaine I."/>
            <person name="de Montigny J."/>
            <person name="Marck C."/>
            <person name="Neuveglise C."/>
            <person name="Talla E."/>
            <person name="Goffard N."/>
            <person name="Frangeul L."/>
            <person name="Aigle M."/>
            <person name="Anthouard V."/>
            <person name="Babour A."/>
            <person name="Barbe V."/>
            <person name="Barnay S."/>
            <person name="Blanchin S."/>
            <person name="Beckerich J.M."/>
            <person name="Beyne E."/>
            <person name="Bleykasten C."/>
            <person name="Boisrame A."/>
            <person name="Boyer J."/>
            <person name="Cattolico L."/>
            <person name="Confanioleri F."/>
            <person name="de Daruvar A."/>
            <person name="Despons L."/>
            <person name="Fabre E."/>
            <person name="Fairhead C."/>
            <person name="Ferry-Dumazet H."/>
            <person name="Groppi A."/>
            <person name="Hantraye F."/>
            <person name="Hennequin C."/>
            <person name="Jauniaux N."/>
            <person name="Joyet P."/>
            <person name="Kachouri R."/>
            <person name="Kerrest A."/>
            <person name="Koszul R."/>
            <person name="Lemaire M."/>
            <person name="Lesur I."/>
            <person name="Ma L."/>
            <person name="Muller H."/>
            <person name="Nicaud J.M."/>
            <person name="Nikolski M."/>
            <person name="Oztas S."/>
            <person name="Ozier-Kalogeropoulos O."/>
            <person name="Pellenz S."/>
            <person name="Potier S."/>
            <person name="Richard G.F."/>
            <person name="Straub M.L."/>
            <person name="Suleau A."/>
            <person name="Swennene D."/>
            <person name="Tekaia F."/>
            <person name="Wesolowski-Louvel M."/>
            <person name="Westhof E."/>
            <person name="Wirth B."/>
            <person name="Zeniou-Meyer M."/>
            <person name="Zivanovic I."/>
            <person name="Bolotin-Fukuhara M."/>
            <person name="Thierry A."/>
            <person name="Bouchier C."/>
            <person name="Caudron B."/>
            <person name="Scarpelli C."/>
            <person name="Gaillardin C."/>
            <person name="Weissenbach J."/>
            <person name="Wincker P."/>
            <person name="Souciet J.L."/>
        </authorList>
    </citation>
    <scope>NUCLEOTIDE SEQUENCE [LARGE SCALE GENOMIC DNA]</scope>
    <source>
        <strain evidence="5">ATCC 36239 / CBS 767 / BCRC 21394 / JCM 1990 / NBRC 0083 / IGC 2968</strain>
    </source>
</reference>
<dbReference type="InterPro" id="IPR003593">
    <property type="entry name" value="AAA+_ATPase"/>
</dbReference>
<dbReference type="GO" id="GO:0007131">
    <property type="term" value="P:reciprocal meiotic recombination"/>
    <property type="evidence" value="ECO:0007669"/>
    <property type="project" value="TreeGrafter"/>
</dbReference>
<evidence type="ECO:0000313" key="4">
    <source>
        <dbReference type="EMBL" id="CAG89063.2"/>
    </source>
</evidence>
<dbReference type="GO" id="GO:0005694">
    <property type="term" value="C:chromosome"/>
    <property type="evidence" value="ECO:0007669"/>
    <property type="project" value="TreeGrafter"/>
</dbReference>
<dbReference type="InterPro" id="IPR003959">
    <property type="entry name" value="ATPase_AAA_core"/>
</dbReference>
<dbReference type="Pfam" id="PF00004">
    <property type="entry name" value="AAA"/>
    <property type="match status" value="1"/>
</dbReference>
<evidence type="ECO:0000313" key="5">
    <source>
        <dbReference type="Proteomes" id="UP000000599"/>
    </source>
</evidence>
<dbReference type="VEuPathDB" id="FungiDB:DEHA2F08338g"/>
<protein>
    <submittedName>
        <fullName evidence="4">DEHA2F08338p</fullName>
    </submittedName>
</protein>
<dbReference type="AlphaFoldDB" id="Q6BM48"/>
<dbReference type="PANTHER" id="PTHR45991:SF1">
    <property type="entry name" value="PACHYTENE CHECKPOINT PROTEIN 2 HOMOLOG"/>
    <property type="match status" value="1"/>
</dbReference>
<dbReference type="HOGENOM" id="CLU_430214_0_0_1"/>
<dbReference type="InterPro" id="IPR044539">
    <property type="entry name" value="Pch2-like"/>
</dbReference>
<keyword evidence="5" id="KW-1185">Reference proteome</keyword>
<dbReference type="Gene3D" id="3.40.50.300">
    <property type="entry name" value="P-loop containing nucleotide triphosphate hydrolases"/>
    <property type="match status" value="1"/>
</dbReference>
<dbReference type="GeneID" id="2903340"/>
<sequence>MNSNNNLDIEVCLRPWVTLLPFYNFHTKAYEENETSVDFAKIIKQLKVSLTFYLGKAIDLQLNTNVNIKPTKINGKAFQKYFNMDFLQEKEISSEKGACLLLYTLDENNQFDSFQNRIIAEGCFKEISIGSDIQGRSYYRHMGKDYSNSIKGILFKGSHADTKEEVYFSVPPFLHQQKSSMNFKSLKPQSTETIKTNKNGVWKDCLFVDKTNSVSQKCLLTDSVNPTYLFYQCPEEQVKELENKQLNSVWDIINVYNDYIEDKEIIDIECQFRNTCFEKKDPERRNPRKIYEDSSLDEEVESEQTNNTSFGYSKIFQPKLANALLELNRSIPMEIISMRASDFVTITPLPDNKLIGSWEKLKMKGNLKQSIYTNVQVSLTLSNMFEHDNRFAGELLTASDKLILLHGPPGTGKSSLAKAIFQKFSVKAISSMKEPIDLPPILLLELAPDRIYSRYYGESPKKLSMLFSTIEATLKKEMHGGFIFMIIDEIESLATERSMLLANNETTDGVRMVNILLTHLDKLRHYKNFFMIGTSNLIESVDRSFKDRANALYELPLPNEETIYSILEQQIIHFLDLGVLYQNSGPNSISCTTPTLSGSLLSQYSSRLLCQIAAYCSVSIPFCIHEKCTKLTNDHF</sequence>
<dbReference type="SUPFAM" id="SSF52540">
    <property type="entry name" value="P-loop containing nucleoside triphosphate hydrolases"/>
    <property type="match status" value="1"/>
</dbReference>
<evidence type="ECO:0000256" key="2">
    <source>
        <dbReference type="ARBA" id="ARBA00022840"/>
    </source>
</evidence>
<dbReference type="PANTHER" id="PTHR45991">
    <property type="entry name" value="PACHYTENE CHECKPOINT PROTEIN 2"/>
    <property type="match status" value="1"/>
</dbReference>
<proteinExistence type="predicted"/>
<dbReference type="GO" id="GO:0005524">
    <property type="term" value="F:ATP binding"/>
    <property type="evidence" value="ECO:0007669"/>
    <property type="project" value="UniProtKB-KW"/>
</dbReference>
<accession>Q6BM48</accession>
<feature type="domain" description="AAA+ ATPase" evidence="3">
    <location>
        <begin position="399"/>
        <end position="557"/>
    </location>
</feature>